<dbReference type="STRING" id="1618387.UW44_C0010G0011"/>
<evidence type="ECO:0000256" key="17">
    <source>
        <dbReference type="PIRSR" id="PIRSR600829-3"/>
    </source>
</evidence>
<evidence type="ECO:0000256" key="1">
    <source>
        <dbReference type="ARBA" id="ARBA00004651"/>
    </source>
</evidence>
<evidence type="ECO:0000256" key="7">
    <source>
        <dbReference type="ARBA" id="ARBA00022741"/>
    </source>
</evidence>
<reference evidence="20 21" key="1">
    <citation type="journal article" date="2015" name="Nature">
        <title>rRNA introns, odd ribosomes, and small enigmatic genomes across a large radiation of phyla.</title>
        <authorList>
            <person name="Brown C.T."/>
            <person name="Hug L.A."/>
            <person name="Thomas B.C."/>
            <person name="Sharon I."/>
            <person name="Castelle C.J."/>
            <person name="Singh A."/>
            <person name="Wilkins M.J."/>
            <person name="Williams K.H."/>
            <person name="Banfield J.F."/>
        </authorList>
    </citation>
    <scope>NUCLEOTIDE SEQUENCE [LARGE SCALE GENOMIC DNA]</scope>
</reference>
<evidence type="ECO:0000313" key="21">
    <source>
        <dbReference type="Proteomes" id="UP000034006"/>
    </source>
</evidence>
<dbReference type="AlphaFoldDB" id="A0A0G1HY84"/>
<keyword evidence="18" id="KW-0479">Metal-binding</keyword>
<sequence>MLSRLRAHKVSFRHAIDGFVHNIKTQPNFRFHLLATICVVLLGIYFSISIFEWLILVFTINMVLMAEMVNTSIESIVDLITLERREDARIAKDVSAGMVLVSSFMAVMVGTLVFLPKIISIL</sequence>
<feature type="binding site" evidence="18">
    <location>
        <position position="74"/>
    </location>
    <ligand>
        <name>a divalent metal cation</name>
        <dbReference type="ChEBI" id="CHEBI:60240"/>
    </ligand>
</feature>
<gene>
    <name evidence="20" type="ORF">UW44_C0010G0011</name>
</gene>
<keyword evidence="5" id="KW-0808">Transferase</keyword>
<dbReference type="InterPro" id="IPR033717">
    <property type="entry name" value="UDPK"/>
</dbReference>
<keyword evidence="11" id="KW-0443">Lipid metabolism</keyword>
<keyword evidence="9 17" id="KW-0067">ATP-binding</keyword>
<evidence type="ECO:0000313" key="20">
    <source>
        <dbReference type="EMBL" id="KKT51573.1"/>
    </source>
</evidence>
<dbReference type="Proteomes" id="UP000034006">
    <property type="component" value="Unassembled WGS sequence"/>
</dbReference>
<dbReference type="GO" id="GO:0005524">
    <property type="term" value="F:ATP binding"/>
    <property type="evidence" value="ECO:0007669"/>
    <property type="project" value="UniProtKB-KW"/>
</dbReference>
<comment type="caution">
    <text evidence="20">The sequence shown here is derived from an EMBL/GenBank/DDBJ whole genome shotgun (WGS) entry which is preliminary data.</text>
</comment>
<feature type="binding site" evidence="16">
    <location>
        <position position="67"/>
    </location>
    <ligand>
        <name>substrate</name>
    </ligand>
</feature>
<dbReference type="Pfam" id="PF01219">
    <property type="entry name" value="DAGK_prokar"/>
    <property type="match status" value="1"/>
</dbReference>
<feature type="transmembrane region" description="Helical" evidence="19">
    <location>
        <begin position="94"/>
        <end position="115"/>
    </location>
</feature>
<evidence type="ECO:0000256" key="16">
    <source>
        <dbReference type="PIRSR" id="PIRSR600829-2"/>
    </source>
</evidence>
<dbReference type="PANTHER" id="PTHR34299">
    <property type="entry name" value="DIACYLGLYCEROL KINASE"/>
    <property type="match status" value="1"/>
</dbReference>
<proteinExistence type="inferred from homology"/>
<organism evidence="20 21">
    <name type="scientific">Candidatus Collierbacteria bacterium GW2011_GWB2_44_22</name>
    <dbReference type="NCBI Taxonomy" id="1618387"/>
    <lineage>
        <taxon>Bacteria</taxon>
        <taxon>Candidatus Collieribacteriota</taxon>
    </lineage>
</organism>
<dbReference type="InterPro" id="IPR000829">
    <property type="entry name" value="DAGK"/>
</dbReference>
<evidence type="ECO:0000256" key="5">
    <source>
        <dbReference type="ARBA" id="ARBA00022679"/>
    </source>
</evidence>
<evidence type="ECO:0008006" key="22">
    <source>
        <dbReference type="Google" id="ProtNLM"/>
    </source>
</evidence>
<feature type="active site" description="Proton acceptor" evidence="15">
    <location>
        <position position="67"/>
    </location>
</feature>
<dbReference type="GO" id="GO:0046872">
    <property type="term" value="F:metal ion binding"/>
    <property type="evidence" value="ECO:0007669"/>
    <property type="project" value="UniProtKB-KW"/>
</dbReference>
<evidence type="ECO:0000256" key="14">
    <source>
        <dbReference type="ARBA" id="ARBA00023264"/>
    </source>
</evidence>
<feature type="binding site" evidence="17">
    <location>
        <position position="74"/>
    </location>
    <ligand>
        <name>ATP</name>
        <dbReference type="ChEBI" id="CHEBI:30616"/>
    </ligand>
</feature>
<keyword evidence="7 17" id="KW-0547">Nucleotide-binding</keyword>
<dbReference type="Gene3D" id="1.10.287.3610">
    <property type="match status" value="1"/>
</dbReference>
<dbReference type="InterPro" id="IPR036945">
    <property type="entry name" value="DAGK_sf"/>
</dbReference>
<keyword evidence="12 19" id="KW-0472">Membrane</keyword>
<evidence type="ECO:0000256" key="8">
    <source>
        <dbReference type="ARBA" id="ARBA00022777"/>
    </source>
</evidence>
<feature type="binding site" evidence="17">
    <location>
        <begin position="92"/>
        <end position="93"/>
    </location>
    <ligand>
        <name>ATP</name>
        <dbReference type="ChEBI" id="CHEBI:30616"/>
    </ligand>
</feature>
<evidence type="ECO:0000256" key="15">
    <source>
        <dbReference type="PIRSR" id="PIRSR600829-1"/>
    </source>
</evidence>
<dbReference type="PROSITE" id="PS01069">
    <property type="entry name" value="DAGK_PROKAR"/>
    <property type="match status" value="1"/>
</dbReference>
<evidence type="ECO:0000256" key="10">
    <source>
        <dbReference type="ARBA" id="ARBA00022989"/>
    </source>
</evidence>
<dbReference type="GO" id="GO:0005886">
    <property type="term" value="C:plasma membrane"/>
    <property type="evidence" value="ECO:0007669"/>
    <property type="project" value="UniProtKB-SubCell"/>
</dbReference>
<evidence type="ECO:0000256" key="11">
    <source>
        <dbReference type="ARBA" id="ARBA00023098"/>
    </source>
</evidence>
<feature type="transmembrane region" description="Helical" evidence="19">
    <location>
        <begin position="31"/>
        <end position="48"/>
    </location>
</feature>
<evidence type="ECO:0000256" key="2">
    <source>
        <dbReference type="ARBA" id="ARBA00005967"/>
    </source>
</evidence>
<dbReference type="GO" id="GO:0016301">
    <property type="term" value="F:kinase activity"/>
    <property type="evidence" value="ECO:0007669"/>
    <property type="project" value="UniProtKB-KW"/>
</dbReference>
<dbReference type="PANTHER" id="PTHR34299:SF1">
    <property type="entry name" value="DIACYLGLYCEROL KINASE"/>
    <property type="match status" value="1"/>
</dbReference>
<evidence type="ECO:0000256" key="18">
    <source>
        <dbReference type="PIRSR" id="PIRSR600829-4"/>
    </source>
</evidence>
<comment type="cofactor">
    <cofactor evidence="18">
        <name>Mg(2+)</name>
        <dbReference type="ChEBI" id="CHEBI:18420"/>
    </cofactor>
    <text evidence="18">Mn(2+), Zn(2+), Cd(2+) and Co(2+) support activity to lesser extents.</text>
</comment>
<evidence type="ECO:0000256" key="3">
    <source>
        <dbReference type="ARBA" id="ARBA00022475"/>
    </source>
</evidence>
<evidence type="ECO:0000256" key="6">
    <source>
        <dbReference type="ARBA" id="ARBA00022692"/>
    </source>
</evidence>
<comment type="similarity">
    <text evidence="2">Belongs to the bacterial diacylglycerol kinase family.</text>
</comment>
<protein>
    <recommendedName>
        <fullName evidence="22">Diacylglycerol kinase</fullName>
    </recommendedName>
</protein>
<keyword evidence="6 19" id="KW-0812">Transmembrane</keyword>
<keyword evidence="14" id="KW-1208">Phospholipid metabolism</keyword>
<dbReference type="GO" id="GO:0008654">
    <property type="term" value="P:phospholipid biosynthetic process"/>
    <property type="evidence" value="ECO:0007669"/>
    <property type="project" value="UniProtKB-KW"/>
</dbReference>
<evidence type="ECO:0000256" key="13">
    <source>
        <dbReference type="ARBA" id="ARBA00023209"/>
    </source>
</evidence>
<keyword evidence="3" id="KW-1003">Cell membrane</keyword>
<keyword evidence="8" id="KW-0418">Kinase</keyword>
<evidence type="ECO:0000256" key="9">
    <source>
        <dbReference type="ARBA" id="ARBA00022840"/>
    </source>
</evidence>
<name>A0A0G1HY84_9BACT</name>
<evidence type="ECO:0000256" key="12">
    <source>
        <dbReference type="ARBA" id="ARBA00023136"/>
    </source>
</evidence>
<evidence type="ECO:0000256" key="4">
    <source>
        <dbReference type="ARBA" id="ARBA00022516"/>
    </source>
</evidence>
<keyword evidence="18" id="KW-0460">Magnesium</keyword>
<evidence type="ECO:0000256" key="19">
    <source>
        <dbReference type="SAM" id="Phobius"/>
    </source>
</evidence>
<keyword evidence="13" id="KW-0594">Phospholipid biosynthesis</keyword>
<dbReference type="EMBL" id="LCIH01000010">
    <property type="protein sequence ID" value="KKT51573.1"/>
    <property type="molecule type" value="Genomic_DNA"/>
</dbReference>
<dbReference type="CDD" id="cd14265">
    <property type="entry name" value="UDPK_IM_like"/>
    <property type="match status" value="1"/>
</dbReference>
<comment type="subcellular location">
    <subcellularLocation>
        <location evidence="1">Cell membrane</location>
        <topology evidence="1">Multi-pass membrane protein</topology>
    </subcellularLocation>
</comment>
<keyword evidence="10 19" id="KW-1133">Transmembrane helix</keyword>
<accession>A0A0G1HY84</accession>
<keyword evidence="4" id="KW-0444">Lipid biosynthesis</keyword>